<protein>
    <submittedName>
        <fullName evidence="1">Uncharacterized protein</fullName>
    </submittedName>
</protein>
<gene>
    <name evidence="1" type="ORF">ANCCAN_20443</name>
</gene>
<evidence type="ECO:0000313" key="2">
    <source>
        <dbReference type="Proteomes" id="UP000252519"/>
    </source>
</evidence>
<dbReference type="EMBL" id="JOJR01000878">
    <property type="protein sequence ID" value="RCN33715.1"/>
    <property type="molecule type" value="Genomic_DNA"/>
</dbReference>
<proteinExistence type="predicted"/>
<accession>A0A368FSB6</accession>
<evidence type="ECO:0000313" key="1">
    <source>
        <dbReference type="EMBL" id="RCN33715.1"/>
    </source>
</evidence>
<dbReference type="OrthoDB" id="6108at2759"/>
<dbReference type="AlphaFoldDB" id="A0A368FSB6"/>
<name>A0A368FSB6_ANCCA</name>
<keyword evidence="2" id="KW-1185">Reference proteome</keyword>
<sequence>MENTARRTIIYLSIDCEDKAHDLSLAFGAAFVPVLNVLYDTRWQYIPRSEIFRVCADMWEDVFQKTARATHRALSALVCLPATPVSAQLCMRALSEKGAFLPPEKIRDSNVAWCWAIHCDCSQFRLEPMDQWINRYVQELVCIDT</sequence>
<comment type="caution">
    <text evidence="1">The sequence shown here is derived from an EMBL/GenBank/DDBJ whole genome shotgun (WGS) entry which is preliminary data.</text>
</comment>
<reference evidence="1 2" key="1">
    <citation type="submission" date="2014-10" db="EMBL/GenBank/DDBJ databases">
        <title>Draft genome of the hookworm Ancylostoma caninum.</title>
        <authorList>
            <person name="Mitreva M."/>
        </authorList>
    </citation>
    <scope>NUCLEOTIDE SEQUENCE [LARGE SCALE GENOMIC DNA]</scope>
    <source>
        <strain evidence="1 2">Baltimore</strain>
    </source>
</reference>
<dbReference type="Proteomes" id="UP000252519">
    <property type="component" value="Unassembled WGS sequence"/>
</dbReference>
<organism evidence="1 2">
    <name type="scientific">Ancylostoma caninum</name>
    <name type="common">Dog hookworm</name>
    <dbReference type="NCBI Taxonomy" id="29170"/>
    <lineage>
        <taxon>Eukaryota</taxon>
        <taxon>Metazoa</taxon>
        <taxon>Ecdysozoa</taxon>
        <taxon>Nematoda</taxon>
        <taxon>Chromadorea</taxon>
        <taxon>Rhabditida</taxon>
        <taxon>Rhabditina</taxon>
        <taxon>Rhabditomorpha</taxon>
        <taxon>Strongyloidea</taxon>
        <taxon>Ancylostomatidae</taxon>
        <taxon>Ancylostomatinae</taxon>
        <taxon>Ancylostoma</taxon>
    </lineage>
</organism>